<evidence type="ECO:0000313" key="2">
    <source>
        <dbReference type="Proteomes" id="UP000058857"/>
    </source>
</evidence>
<dbReference type="AlphaFoldDB" id="A0A0S2IRW3"/>
<gene>
    <name evidence="1" type="ORF">LBBP_02132</name>
</gene>
<name>A0A0S2IRW3_LEPBO</name>
<sequence length="52" mass="6154">MQVLADLFRKRKTHSKNINKFSKINFRTDFPGPRVSRKSLLLVFETNLFVKS</sequence>
<accession>A0A0S2IRW3</accession>
<organism evidence="1">
    <name type="scientific">Leptospira borgpetersenii serovar Ballum</name>
    <dbReference type="NCBI Taxonomy" id="280505"/>
    <lineage>
        <taxon>Bacteria</taxon>
        <taxon>Pseudomonadati</taxon>
        <taxon>Spirochaetota</taxon>
        <taxon>Spirochaetia</taxon>
        <taxon>Leptospirales</taxon>
        <taxon>Leptospiraceae</taxon>
        <taxon>Leptospira</taxon>
    </lineage>
</organism>
<dbReference type="PATRIC" id="fig|280505.15.peg.2088"/>
<reference evidence="1 2" key="1">
    <citation type="journal article" date="2015" name="PLoS Negl. Trop. Dis.">
        <title>Distribution of Plasmids in Distinct Leptospira Pathogenic Species.</title>
        <authorList>
            <person name="Wang Y."/>
            <person name="Zhuang X."/>
            <person name="Zhong Y."/>
            <person name="Zhang C."/>
            <person name="Zhang Y."/>
            <person name="Zeng L."/>
            <person name="Zhu Y."/>
            <person name="He P."/>
            <person name="Dong K."/>
            <person name="Pal U."/>
            <person name="Guo X."/>
            <person name="Qin J."/>
        </authorList>
    </citation>
    <scope>NUCLEOTIDE SEQUENCE [LARGE SCALE GENOMIC DNA]</scope>
    <source>
        <strain evidence="1 2">56604</strain>
    </source>
</reference>
<protein>
    <submittedName>
        <fullName evidence="1">Uncharacterized protein</fullName>
    </submittedName>
</protein>
<dbReference type="EMBL" id="CP012029">
    <property type="protein sequence ID" value="ALO26394.1"/>
    <property type="molecule type" value="Genomic_DNA"/>
</dbReference>
<evidence type="ECO:0000313" key="1">
    <source>
        <dbReference type="EMBL" id="ALO26394.1"/>
    </source>
</evidence>
<proteinExistence type="predicted"/>
<dbReference type="Proteomes" id="UP000058857">
    <property type="component" value="Chromosome 1"/>
</dbReference>